<proteinExistence type="predicted"/>
<evidence type="ECO:0000256" key="6">
    <source>
        <dbReference type="ARBA" id="ARBA00023033"/>
    </source>
</evidence>
<comment type="pathway">
    <text evidence="1">Cofactor biosynthesis; ubiquinone biosynthesis.</text>
</comment>
<dbReference type="GO" id="GO:0006744">
    <property type="term" value="P:ubiquinone biosynthetic process"/>
    <property type="evidence" value="ECO:0007669"/>
    <property type="project" value="UniProtKB-KW"/>
</dbReference>
<dbReference type="GO" id="GO:2000377">
    <property type="term" value="P:regulation of reactive oxygen species metabolic process"/>
    <property type="evidence" value="ECO:0007669"/>
    <property type="project" value="TreeGrafter"/>
</dbReference>
<evidence type="ECO:0000256" key="7">
    <source>
        <dbReference type="ARBA" id="ARBA00023136"/>
    </source>
</evidence>
<dbReference type="GO" id="GO:0046872">
    <property type="term" value="F:metal ion binding"/>
    <property type="evidence" value="ECO:0007669"/>
    <property type="project" value="UniProtKB-KW"/>
</dbReference>
<keyword evidence="4" id="KW-0560">Oxidoreductase</keyword>
<dbReference type="GeneID" id="57662427"/>
<evidence type="ECO:0000256" key="1">
    <source>
        <dbReference type="ARBA" id="ARBA00004749"/>
    </source>
</evidence>
<evidence type="ECO:0000256" key="3">
    <source>
        <dbReference type="ARBA" id="ARBA00022723"/>
    </source>
</evidence>
<keyword evidence="2" id="KW-0831">Ubiquinone biosynthesis</keyword>
<dbReference type="Proteomes" id="UP000517547">
    <property type="component" value="Unassembled WGS sequence"/>
</dbReference>
<dbReference type="GO" id="GO:0008682">
    <property type="term" value="F:3-demethoxyubiquinol 3-hydroxylase activity"/>
    <property type="evidence" value="ECO:0007669"/>
    <property type="project" value="TreeGrafter"/>
</dbReference>
<evidence type="ECO:0000256" key="2">
    <source>
        <dbReference type="ARBA" id="ARBA00022688"/>
    </source>
</evidence>
<keyword evidence="8" id="KW-1133">Transmembrane helix</keyword>
<name>A0A7Y7Y4J9_9PSED</name>
<sequence length="164" mass="18380">MIKVDHAGEHGAVNIYAGQILMAHLTARSMLHELREFRRHELKHRALFAAELQRRGRPHCRSYWLCGFGGLMLGLVTGLLGRKAIAATTIAVESVVLRHLEHQLQVLRDSDPSAVTAISTIVVEEQQHHDQSTAHLESSDPWYRLLKPVVSASTEAVIWLGMRP</sequence>
<keyword evidence="8" id="KW-0812">Transmembrane</keyword>
<feature type="transmembrane region" description="Helical" evidence="8">
    <location>
        <begin position="62"/>
        <end position="81"/>
    </location>
</feature>
<dbReference type="InterPro" id="IPR011566">
    <property type="entry name" value="Ubq_synth_Coq7"/>
</dbReference>
<evidence type="ECO:0000256" key="5">
    <source>
        <dbReference type="ARBA" id="ARBA00023004"/>
    </source>
</evidence>
<gene>
    <name evidence="9" type="ORF">HX845_29335</name>
</gene>
<evidence type="ECO:0000313" key="9">
    <source>
        <dbReference type="EMBL" id="NWC17791.1"/>
    </source>
</evidence>
<dbReference type="AlphaFoldDB" id="A0A7Y7Y4J9"/>
<keyword evidence="9" id="KW-0830">Ubiquinone</keyword>
<dbReference type="EMBL" id="JACAQE010000010">
    <property type="protein sequence ID" value="NWC17791.1"/>
    <property type="molecule type" value="Genomic_DNA"/>
</dbReference>
<protein>
    <submittedName>
        <fullName evidence="9">Demethoxyubiquinone hydroxylase family protein</fullName>
    </submittedName>
</protein>
<dbReference type="Pfam" id="PF03232">
    <property type="entry name" value="COQ7"/>
    <property type="match status" value="1"/>
</dbReference>
<organism evidence="9 10">
    <name type="scientific">Pseudomonas gingeri</name>
    <dbReference type="NCBI Taxonomy" id="117681"/>
    <lineage>
        <taxon>Bacteria</taxon>
        <taxon>Pseudomonadati</taxon>
        <taxon>Pseudomonadota</taxon>
        <taxon>Gammaproteobacteria</taxon>
        <taxon>Pseudomonadales</taxon>
        <taxon>Pseudomonadaceae</taxon>
        <taxon>Pseudomonas</taxon>
    </lineage>
</organism>
<keyword evidence="6" id="KW-0503">Monooxygenase</keyword>
<dbReference type="PANTHER" id="PTHR11237">
    <property type="entry name" value="COENZYME Q10 BIOSYNTHESIS PROTEIN 7"/>
    <property type="match status" value="1"/>
</dbReference>
<reference evidence="9 10" key="1">
    <citation type="submission" date="2020-04" db="EMBL/GenBank/DDBJ databases">
        <title>Molecular characterization of pseudomonads from Agaricus bisporus reveal novel blotch 2 pathogens in Western Europe.</title>
        <authorList>
            <person name="Taparia T."/>
            <person name="Krijger M."/>
            <person name="Haynes E."/>
            <person name="Elpinstone J.G."/>
            <person name="Noble R."/>
            <person name="Van Der Wolf J."/>
        </authorList>
    </citation>
    <scope>NUCLEOTIDE SEQUENCE [LARGE SCALE GENOMIC DNA]</scope>
    <source>
        <strain evidence="9 10">IPO3738</strain>
    </source>
</reference>
<evidence type="ECO:0000256" key="4">
    <source>
        <dbReference type="ARBA" id="ARBA00023002"/>
    </source>
</evidence>
<evidence type="ECO:0000256" key="8">
    <source>
        <dbReference type="SAM" id="Phobius"/>
    </source>
</evidence>
<dbReference type="PANTHER" id="PTHR11237:SF4">
    <property type="entry name" value="5-DEMETHOXYUBIQUINONE HYDROXYLASE, MITOCHONDRIAL"/>
    <property type="match status" value="1"/>
</dbReference>
<dbReference type="GO" id="GO:0010468">
    <property type="term" value="P:regulation of gene expression"/>
    <property type="evidence" value="ECO:0007669"/>
    <property type="project" value="TreeGrafter"/>
</dbReference>
<dbReference type="RefSeq" id="WP_085983805.1">
    <property type="nucleotide sequence ID" value="NZ_JACAOR010000010.1"/>
</dbReference>
<comment type="caution">
    <text evidence="9">The sequence shown here is derived from an EMBL/GenBank/DDBJ whole genome shotgun (WGS) entry which is preliminary data.</text>
</comment>
<dbReference type="InterPro" id="IPR009078">
    <property type="entry name" value="Ferritin-like_SF"/>
</dbReference>
<keyword evidence="5" id="KW-0408">Iron</keyword>
<accession>A0A7Y7Y4J9</accession>
<dbReference type="SUPFAM" id="SSF47240">
    <property type="entry name" value="Ferritin-like"/>
    <property type="match status" value="1"/>
</dbReference>
<keyword evidence="7 8" id="KW-0472">Membrane</keyword>
<keyword evidence="3" id="KW-0479">Metal-binding</keyword>
<evidence type="ECO:0000313" key="10">
    <source>
        <dbReference type="Proteomes" id="UP000517547"/>
    </source>
</evidence>